<dbReference type="EMBL" id="CABIJS010000544">
    <property type="protein sequence ID" value="VUZ53084.1"/>
    <property type="molecule type" value="Genomic_DNA"/>
</dbReference>
<accession>A0A564Z2P9</accession>
<evidence type="ECO:0000313" key="1">
    <source>
        <dbReference type="EMBL" id="VUZ53084.1"/>
    </source>
</evidence>
<evidence type="ECO:0000313" key="2">
    <source>
        <dbReference type="Proteomes" id="UP000321570"/>
    </source>
</evidence>
<keyword evidence="2" id="KW-1185">Reference proteome</keyword>
<organism evidence="1 2">
    <name type="scientific">Hymenolepis diminuta</name>
    <name type="common">Rat tapeworm</name>
    <dbReference type="NCBI Taxonomy" id="6216"/>
    <lineage>
        <taxon>Eukaryota</taxon>
        <taxon>Metazoa</taxon>
        <taxon>Spiralia</taxon>
        <taxon>Lophotrochozoa</taxon>
        <taxon>Platyhelminthes</taxon>
        <taxon>Cestoda</taxon>
        <taxon>Eucestoda</taxon>
        <taxon>Cyclophyllidea</taxon>
        <taxon>Hymenolepididae</taxon>
        <taxon>Hymenolepis</taxon>
    </lineage>
</organism>
<sequence>MTHSSNPRKSVLLNLFPSKMEQFQKWLHKMQAWLHFLILGISNTLNYDSVISH</sequence>
<reference evidence="1 2" key="1">
    <citation type="submission" date="2019-07" db="EMBL/GenBank/DDBJ databases">
        <authorList>
            <person name="Jastrzebski P J."/>
            <person name="Paukszto L."/>
            <person name="Jastrzebski P J."/>
        </authorList>
    </citation>
    <scope>NUCLEOTIDE SEQUENCE [LARGE SCALE GENOMIC DNA]</scope>
    <source>
        <strain evidence="1 2">WMS-il1</strain>
    </source>
</reference>
<name>A0A564Z2P9_HYMDI</name>
<gene>
    <name evidence="1" type="ORF">WMSIL1_LOCUS11499</name>
</gene>
<dbReference type="AlphaFoldDB" id="A0A564Z2P9"/>
<protein>
    <submittedName>
        <fullName evidence="1">Uncharacterized protein</fullName>
    </submittedName>
</protein>
<proteinExistence type="predicted"/>
<dbReference type="Proteomes" id="UP000321570">
    <property type="component" value="Unassembled WGS sequence"/>
</dbReference>